<name>A0A418AK64_9STRA</name>
<feature type="signal peptide" evidence="1">
    <location>
        <begin position="1"/>
        <end position="19"/>
    </location>
</feature>
<comment type="caution">
    <text evidence="2">The sequence shown here is derived from an EMBL/GenBank/DDBJ whole genome shotgun (WGS) entry which is preliminary data.</text>
</comment>
<evidence type="ECO:0000313" key="2">
    <source>
        <dbReference type="EMBL" id="RHY24040.1"/>
    </source>
</evidence>
<keyword evidence="1" id="KW-0732">Signal</keyword>
<evidence type="ECO:0000313" key="3">
    <source>
        <dbReference type="Proteomes" id="UP000285060"/>
    </source>
</evidence>
<sequence>MHASAFFAILVASVALVASRPFDVSVLGDATYSIEGPICSGNGLVPAGSKCPLRGDKAVADCHPHLKSYGNGVCVAPVDAACQKIVTGAWGCVWAPRNSTNSTTTTTIPPDTIVAPSTLPTPAPTTFKPTAA</sequence>
<dbReference type="Proteomes" id="UP000285060">
    <property type="component" value="Unassembled WGS sequence"/>
</dbReference>
<evidence type="ECO:0000256" key="1">
    <source>
        <dbReference type="SAM" id="SignalP"/>
    </source>
</evidence>
<protein>
    <recommendedName>
        <fullName evidence="4">CBM1 domain-containing protein</fullName>
    </recommendedName>
</protein>
<evidence type="ECO:0008006" key="4">
    <source>
        <dbReference type="Google" id="ProtNLM"/>
    </source>
</evidence>
<dbReference type="EMBL" id="QUSY01001687">
    <property type="protein sequence ID" value="RHY24040.1"/>
    <property type="molecule type" value="Genomic_DNA"/>
</dbReference>
<gene>
    <name evidence="2" type="ORF">DYB32_009890</name>
</gene>
<reference evidence="2 3" key="1">
    <citation type="submission" date="2018-08" db="EMBL/GenBank/DDBJ databases">
        <title>Aphanomyces genome sequencing and annotation.</title>
        <authorList>
            <person name="Minardi D."/>
            <person name="Oidtmann B."/>
            <person name="Van Der Giezen M."/>
            <person name="Studholme D.J."/>
        </authorList>
    </citation>
    <scope>NUCLEOTIDE SEQUENCE [LARGE SCALE GENOMIC DNA]</scope>
    <source>
        <strain evidence="2 3">NJM0002</strain>
    </source>
</reference>
<dbReference type="VEuPathDB" id="FungiDB:H310_12402"/>
<proteinExistence type="predicted"/>
<organism evidence="2 3">
    <name type="scientific">Aphanomyces invadans</name>
    <dbReference type="NCBI Taxonomy" id="157072"/>
    <lineage>
        <taxon>Eukaryota</taxon>
        <taxon>Sar</taxon>
        <taxon>Stramenopiles</taxon>
        <taxon>Oomycota</taxon>
        <taxon>Saprolegniomycetes</taxon>
        <taxon>Saprolegniales</taxon>
        <taxon>Verrucalvaceae</taxon>
        <taxon>Aphanomyces</taxon>
    </lineage>
</organism>
<feature type="chain" id="PRO_5019417505" description="CBM1 domain-containing protein" evidence="1">
    <location>
        <begin position="20"/>
        <end position="132"/>
    </location>
</feature>
<dbReference type="AlphaFoldDB" id="A0A418AK64"/>
<accession>A0A418AK64</accession>
<keyword evidence="3" id="KW-1185">Reference proteome</keyword>